<accession>A0AAN6VD25</accession>
<dbReference type="RefSeq" id="XP_062641242.1">
    <property type="nucleotide sequence ID" value="XM_062779146.1"/>
</dbReference>
<reference evidence="4" key="2">
    <citation type="submission" date="2023-05" db="EMBL/GenBank/DDBJ databases">
        <authorList>
            <consortium name="Lawrence Berkeley National Laboratory"/>
            <person name="Steindorff A."/>
            <person name="Hensen N."/>
            <person name="Bonometti L."/>
            <person name="Westerberg I."/>
            <person name="Brannstrom I.O."/>
            <person name="Guillou S."/>
            <person name="Cros-Aarteil S."/>
            <person name="Calhoun S."/>
            <person name="Haridas S."/>
            <person name="Kuo A."/>
            <person name="Mondo S."/>
            <person name="Pangilinan J."/>
            <person name="Riley R."/>
            <person name="Labutti K."/>
            <person name="Andreopoulos B."/>
            <person name="Lipzen A."/>
            <person name="Chen C."/>
            <person name="Yanf M."/>
            <person name="Daum C."/>
            <person name="Ng V."/>
            <person name="Clum A."/>
            <person name="Ohm R."/>
            <person name="Martin F."/>
            <person name="Silar P."/>
            <person name="Natvig D."/>
            <person name="Lalanne C."/>
            <person name="Gautier V."/>
            <person name="Ament-Velasquez S.L."/>
            <person name="Kruys A."/>
            <person name="Hutchinson M.I."/>
            <person name="Powell A.J."/>
            <person name="Barry K."/>
            <person name="Miller A.N."/>
            <person name="Grigoriev I.V."/>
            <person name="Debuchy R."/>
            <person name="Gladieux P."/>
            <person name="Thoren M.H."/>
            <person name="Johannesson H."/>
        </authorList>
    </citation>
    <scope>NUCLEOTIDE SEQUENCE</scope>
    <source>
        <strain evidence="4">CBS 141.50</strain>
    </source>
</reference>
<dbReference type="PANTHER" id="PTHR40633:SF1">
    <property type="entry name" value="GPI ANCHORED SERINE-THREONINE RICH PROTEIN (AFU_ORTHOLOGUE AFUA_1G03630)"/>
    <property type="match status" value="1"/>
</dbReference>
<dbReference type="InterPro" id="IPR018466">
    <property type="entry name" value="Kre9/Knh1-like_N"/>
</dbReference>
<feature type="compositionally biased region" description="Low complexity" evidence="2">
    <location>
        <begin position="110"/>
        <end position="165"/>
    </location>
</feature>
<feature type="region of interest" description="Disordered" evidence="2">
    <location>
        <begin position="110"/>
        <end position="230"/>
    </location>
</feature>
<keyword evidence="1" id="KW-0732">Signal</keyword>
<dbReference type="GeneID" id="87815759"/>
<dbReference type="Pfam" id="PF10342">
    <property type="entry name" value="Kre9_KNH"/>
    <property type="match status" value="1"/>
</dbReference>
<gene>
    <name evidence="4" type="ORF">C8A04DRAFT_24430</name>
</gene>
<keyword evidence="5" id="KW-1185">Reference proteome</keyword>
<dbReference type="PANTHER" id="PTHR40633">
    <property type="entry name" value="MATRIX PROTEIN, PUTATIVE (AFU_ORTHOLOGUE AFUA_8G05410)-RELATED"/>
    <property type="match status" value="1"/>
</dbReference>
<evidence type="ECO:0000256" key="2">
    <source>
        <dbReference type="SAM" id="MobiDB-lite"/>
    </source>
</evidence>
<reference evidence="4" key="1">
    <citation type="journal article" date="2023" name="Mol. Phylogenet. Evol.">
        <title>Genome-scale phylogeny and comparative genomics of the fungal order Sordariales.</title>
        <authorList>
            <person name="Hensen N."/>
            <person name="Bonometti L."/>
            <person name="Westerberg I."/>
            <person name="Brannstrom I.O."/>
            <person name="Guillou S."/>
            <person name="Cros-Aarteil S."/>
            <person name="Calhoun S."/>
            <person name="Haridas S."/>
            <person name="Kuo A."/>
            <person name="Mondo S."/>
            <person name="Pangilinan J."/>
            <person name="Riley R."/>
            <person name="LaButti K."/>
            <person name="Andreopoulos B."/>
            <person name="Lipzen A."/>
            <person name="Chen C."/>
            <person name="Yan M."/>
            <person name="Daum C."/>
            <person name="Ng V."/>
            <person name="Clum A."/>
            <person name="Steindorff A."/>
            <person name="Ohm R.A."/>
            <person name="Martin F."/>
            <person name="Silar P."/>
            <person name="Natvig D.O."/>
            <person name="Lalanne C."/>
            <person name="Gautier V."/>
            <person name="Ament-Velasquez S.L."/>
            <person name="Kruys A."/>
            <person name="Hutchinson M.I."/>
            <person name="Powell A.J."/>
            <person name="Barry K."/>
            <person name="Miller A.N."/>
            <person name="Grigoriev I.V."/>
            <person name="Debuchy R."/>
            <person name="Gladieux P."/>
            <person name="Hiltunen Thoren M."/>
            <person name="Johannesson H."/>
        </authorList>
    </citation>
    <scope>NUCLEOTIDE SEQUENCE</scope>
    <source>
        <strain evidence="4">CBS 141.50</strain>
    </source>
</reference>
<proteinExistence type="predicted"/>
<comment type="caution">
    <text evidence="4">The sequence shown here is derived from an EMBL/GenBank/DDBJ whole genome shotgun (WGS) entry which is preliminary data.</text>
</comment>
<protein>
    <submittedName>
        <fullName evidence="4">Ser-Thr-rich glycosyl-phosphatidyl-inositol-anchored membrane family-domain-containing protein</fullName>
    </submittedName>
</protein>
<feature type="compositionally biased region" description="Low complexity" evidence="2">
    <location>
        <begin position="173"/>
        <end position="228"/>
    </location>
</feature>
<organism evidence="4 5">
    <name type="scientific">Dichotomopilus funicola</name>
    <dbReference type="NCBI Taxonomy" id="1934379"/>
    <lineage>
        <taxon>Eukaryota</taxon>
        <taxon>Fungi</taxon>
        <taxon>Dikarya</taxon>
        <taxon>Ascomycota</taxon>
        <taxon>Pezizomycotina</taxon>
        <taxon>Sordariomycetes</taxon>
        <taxon>Sordariomycetidae</taxon>
        <taxon>Sordariales</taxon>
        <taxon>Chaetomiaceae</taxon>
        <taxon>Dichotomopilus</taxon>
    </lineage>
</organism>
<evidence type="ECO:0000256" key="1">
    <source>
        <dbReference type="ARBA" id="ARBA00022729"/>
    </source>
</evidence>
<evidence type="ECO:0000259" key="3">
    <source>
        <dbReference type="Pfam" id="PF10342"/>
    </source>
</evidence>
<dbReference type="Proteomes" id="UP001302676">
    <property type="component" value="Unassembled WGS sequence"/>
</dbReference>
<name>A0AAN6VD25_9PEZI</name>
<dbReference type="AlphaFoldDB" id="A0AAN6VD25"/>
<evidence type="ECO:0000313" key="5">
    <source>
        <dbReference type="Proteomes" id="UP001302676"/>
    </source>
</evidence>
<dbReference type="EMBL" id="MU853555">
    <property type="protein sequence ID" value="KAK4147871.1"/>
    <property type="molecule type" value="Genomic_DNA"/>
</dbReference>
<evidence type="ECO:0000313" key="4">
    <source>
        <dbReference type="EMBL" id="KAK4147871.1"/>
    </source>
</evidence>
<sequence length="252" mass="24808">MAQTPGFNPITKPTEGEKVPAGSTYKIVWEPSAANPGAITIGLLGGATPSSLNVIDTIAAAVDSAAGSFAWNVPATLGDLATYGIKISLDSDPENVFQYGFPFKIVGHAGSSTSASASGGPSHTATGSASGSASSVSHSATGSASDEPTTTKTSTSTVTSTSTKTSTKKHTKTVTPTTVTSTSASSTSVSTVRSSSSHTTSHVHSTITSSVTSQRPTSTTSSTSSVATNGVASFAPGSIAMLGGVAMAVLAL</sequence>
<feature type="domain" description="Yeast cell wall synthesis Kre9/Knh1-like N-terminal" evidence="3">
    <location>
        <begin position="12"/>
        <end position="105"/>
    </location>
</feature>
<dbReference type="InterPro" id="IPR052982">
    <property type="entry name" value="SRP1/TIP1-like"/>
</dbReference>